<dbReference type="AlphaFoldDB" id="I9QI87"/>
<dbReference type="InterPro" id="IPR008490">
    <property type="entry name" value="Transposase_InsH_N"/>
</dbReference>
<dbReference type="Pfam" id="PF05598">
    <property type="entry name" value="DUF772"/>
    <property type="match status" value="1"/>
</dbReference>
<dbReference type="HOGENOM" id="CLU_049873_14_1_10"/>
<dbReference type="RefSeq" id="WP_007856650.1">
    <property type="nucleotide sequence ID" value="NZ_JH724132.1"/>
</dbReference>
<proteinExistence type="predicted"/>
<feature type="non-terminal residue" evidence="3">
    <location>
        <position position="94"/>
    </location>
</feature>
<evidence type="ECO:0000313" key="3">
    <source>
        <dbReference type="EMBL" id="EIY28893.1"/>
    </source>
</evidence>
<reference evidence="3 7" key="1">
    <citation type="submission" date="2012-02" db="EMBL/GenBank/DDBJ databases">
        <title>The Genome Sequence of Bacteroides dorei CL02T12C06.</title>
        <authorList>
            <consortium name="The Broad Institute Genome Sequencing Platform"/>
            <person name="Earl A."/>
            <person name="Ward D."/>
            <person name="Feldgarden M."/>
            <person name="Gevers D."/>
            <person name="Zitomersky N.L."/>
            <person name="Coyne M.J."/>
            <person name="Comstock L.E."/>
            <person name="Young S.K."/>
            <person name="Zeng Q."/>
            <person name="Gargeya S."/>
            <person name="Fitzgerald M."/>
            <person name="Haas B."/>
            <person name="Abouelleil A."/>
            <person name="Alvarado L."/>
            <person name="Arachchi H.M."/>
            <person name="Berlin A."/>
            <person name="Chapman S.B."/>
            <person name="Gearin G."/>
            <person name="Goldberg J."/>
            <person name="Griggs A."/>
            <person name="Gujja S."/>
            <person name="Hansen M."/>
            <person name="Heiman D."/>
            <person name="Howarth C."/>
            <person name="Larimer J."/>
            <person name="Lui A."/>
            <person name="MacDonald P.J.P."/>
            <person name="McCowen C."/>
            <person name="Montmayeur A."/>
            <person name="Murphy C."/>
            <person name="Neiman D."/>
            <person name="Pearson M."/>
            <person name="Priest M."/>
            <person name="Roberts A."/>
            <person name="Saif S."/>
            <person name="Shea T."/>
            <person name="Sisk P."/>
            <person name="Stolte C."/>
            <person name="Sykes S."/>
            <person name="Wortman J."/>
            <person name="Nusbaum C."/>
            <person name="Birren B."/>
        </authorList>
    </citation>
    <scope>NUCLEOTIDE SEQUENCE [LARGE SCALE GENOMIC DNA]</scope>
    <source>
        <strain evidence="3 7">CL02T12C06</strain>
    </source>
</reference>
<evidence type="ECO:0000259" key="1">
    <source>
        <dbReference type="Pfam" id="PF05598"/>
    </source>
</evidence>
<accession>I9QI87</accession>
<evidence type="ECO:0000313" key="6">
    <source>
        <dbReference type="EMBL" id="EIY38475.1"/>
    </source>
</evidence>
<dbReference type="Proteomes" id="UP000005974">
    <property type="component" value="Unassembled WGS sequence"/>
</dbReference>
<dbReference type="EMBL" id="AGXJ01000074">
    <property type="protein sequence ID" value="EIY28893.1"/>
    <property type="molecule type" value="Genomic_DNA"/>
</dbReference>
<evidence type="ECO:0000313" key="5">
    <source>
        <dbReference type="EMBL" id="EIY36584.1"/>
    </source>
</evidence>
<gene>
    <name evidence="6" type="ORF">HMPREF1064_00756</name>
    <name evidence="5" type="ORF">HMPREF1064_01400</name>
    <name evidence="4" type="ORF">HMPREF1064_02625</name>
    <name evidence="3" type="ORF">HMPREF1064_03893</name>
    <name evidence="2" type="ORF">HMPREF1064_04615</name>
</gene>
<dbReference type="EMBL" id="AGXJ01000046">
    <property type="protein sequence ID" value="EIY32939.1"/>
    <property type="molecule type" value="Genomic_DNA"/>
</dbReference>
<dbReference type="EMBL" id="AGXJ01000015">
    <property type="protein sequence ID" value="EIY38475.1"/>
    <property type="molecule type" value="Genomic_DNA"/>
</dbReference>
<keyword evidence="7" id="KW-1185">Reference proteome</keyword>
<evidence type="ECO:0000313" key="2">
    <source>
        <dbReference type="EMBL" id="EIY26458.1"/>
    </source>
</evidence>
<dbReference type="EMBL" id="AGXJ01000024">
    <property type="protein sequence ID" value="EIY36584.1"/>
    <property type="molecule type" value="Genomic_DNA"/>
</dbReference>
<protein>
    <recommendedName>
        <fullName evidence="1">Transposase InsH N-terminal domain-containing protein</fullName>
    </recommendedName>
</protein>
<evidence type="ECO:0000313" key="7">
    <source>
        <dbReference type="Proteomes" id="UP000005974"/>
    </source>
</evidence>
<feature type="domain" description="Transposase InsH N-terminal" evidence="1">
    <location>
        <begin position="26"/>
        <end position="93"/>
    </location>
</feature>
<sequence>MNKLSRYRKLRYNQLFESENRELRLNEMGNPLEVLSQYVDFEIFRPTLESALFTGERKSNAGRPPIDCVLMFKVLFLQRYYGLSDHQIEYQIVD</sequence>
<dbReference type="EMBL" id="AGXJ01000092">
    <property type="protein sequence ID" value="EIY26458.1"/>
    <property type="molecule type" value="Genomic_DNA"/>
</dbReference>
<evidence type="ECO:0000313" key="4">
    <source>
        <dbReference type="EMBL" id="EIY32939.1"/>
    </source>
</evidence>
<comment type="caution">
    <text evidence="3">The sequence shown here is derived from an EMBL/GenBank/DDBJ whole genome shotgun (WGS) entry which is preliminary data.</text>
</comment>
<organism evidence="3 7">
    <name type="scientific">Phocaeicola dorei CL02T12C06</name>
    <dbReference type="NCBI Taxonomy" id="997876"/>
    <lineage>
        <taxon>Bacteria</taxon>
        <taxon>Pseudomonadati</taxon>
        <taxon>Bacteroidota</taxon>
        <taxon>Bacteroidia</taxon>
        <taxon>Bacteroidales</taxon>
        <taxon>Bacteroidaceae</taxon>
        <taxon>Phocaeicola</taxon>
    </lineage>
</organism>
<name>I9QI87_9BACT</name>